<gene>
    <name evidence="11" type="ORF">C41B8_14855</name>
</gene>
<comment type="catalytic activity">
    <reaction evidence="9">
        <text>O-phospho-L-threonine + H(+) = (R)-1-aminopropan-2-yl phosphate + CO2</text>
        <dbReference type="Rhea" id="RHEA:11492"/>
        <dbReference type="ChEBI" id="CHEBI:15378"/>
        <dbReference type="ChEBI" id="CHEBI:16526"/>
        <dbReference type="ChEBI" id="CHEBI:58563"/>
        <dbReference type="ChEBI" id="CHEBI:58675"/>
        <dbReference type="EC" id="4.1.1.81"/>
    </reaction>
</comment>
<evidence type="ECO:0000313" key="12">
    <source>
        <dbReference type="Proteomes" id="UP000028302"/>
    </source>
</evidence>
<evidence type="ECO:0000256" key="1">
    <source>
        <dbReference type="ARBA" id="ARBA00001933"/>
    </source>
</evidence>
<evidence type="ECO:0000256" key="7">
    <source>
        <dbReference type="ARBA" id="ARBA00023239"/>
    </source>
</evidence>
<evidence type="ECO:0000256" key="3">
    <source>
        <dbReference type="ARBA" id="ARBA00004953"/>
    </source>
</evidence>
<proteinExistence type="predicted"/>
<dbReference type="eggNOG" id="COG0079">
    <property type="taxonomic scope" value="Bacteria"/>
</dbReference>
<keyword evidence="6" id="KW-0663">Pyridoxal phosphate</keyword>
<dbReference type="GO" id="GO:0048472">
    <property type="term" value="F:threonine-phosphate decarboxylase activity"/>
    <property type="evidence" value="ECO:0007669"/>
    <property type="project" value="UniProtKB-EC"/>
</dbReference>
<dbReference type="Pfam" id="PF00155">
    <property type="entry name" value="Aminotran_1_2"/>
    <property type="match status" value="1"/>
</dbReference>
<dbReference type="Gene3D" id="3.40.640.10">
    <property type="entry name" value="Type I PLP-dependent aspartate aminotransferase-like (Major domain)"/>
    <property type="match status" value="1"/>
</dbReference>
<evidence type="ECO:0000256" key="9">
    <source>
        <dbReference type="ARBA" id="ARBA00048531"/>
    </source>
</evidence>
<dbReference type="OrthoDB" id="9799304at2"/>
<dbReference type="InterPro" id="IPR015422">
    <property type="entry name" value="PyrdxlP-dep_Trfase_small"/>
</dbReference>
<accession>A0A084IIC3</accession>
<evidence type="ECO:0000256" key="5">
    <source>
        <dbReference type="ARBA" id="ARBA00022573"/>
    </source>
</evidence>
<dbReference type="InterPro" id="IPR004839">
    <property type="entry name" value="Aminotransferase_I/II_large"/>
</dbReference>
<dbReference type="EMBL" id="APNK01000029">
    <property type="protein sequence ID" value="KEZ76457.1"/>
    <property type="molecule type" value="Genomic_DNA"/>
</dbReference>
<dbReference type="InterPro" id="IPR015424">
    <property type="entry name" value="PyrdxlP-dep_Trfase"/>
</dbReference>
<dbReference type="PATRIC" id="fig|1304275.5.peg.3035"/>
<keyword evidence="5" id="KW-0169">Cobalamin biosynthesis</keyword>
<feature type="domain" description="Aminotransferase class I/classII large" evidence="10">
    <location>
        <begin position="53"/>
        <end position="317"/>
    </location>
</feature>
<evidence type="ECO:0000256" key="6">
    <source>
        <dbReference type="ARBA" id="ARBA00022898"/>
    </source>
</evidence>
<dbReference type="CDD" id="cd00609">
    <property type="entry name" value="AAT_like"/>
    <property type="match status" value="1"/>
</dbReference>
<organism evidence="11 12">
    <name type="scientific">Salinisphaera hydrothermalis (strain C41B8)</name>
    <dbReference type="NCBI Taxonomy" id="1304275"/>
    <lineage>
        <taxon>Bacteria</taxon>
        <taxon>Pseudomonadati</taxon>
        <taxon>Pseudomonadota</taxon>
        <taxon>Gammaproteobacteria</taxon>
        <taxon>Salinisphaerales</taxon>
        <taxon>Salinisphaeraceae</taxon>
        <taxon>Salinisphaera</taxon>
    </lineage>
</organism>
<dbReference type="AlphaFoldDB" id="A0A084IIC3"/>
<comment type="pathway">
    <text evidence="3">Cofactor biosynthesis; adenosylcobalamin biosynthesis.</text>
</comment>
<dbReference type="RefSeq" id="WP_037339917.1">
    <property type="nucleotide sequence ID" value="NZ_APNK01000029.1"/>
</dbReference>
<dbReference type="InterPro" id="IPR005860">
    <property type="entry name" value="CobD"/>
</dbReference>
<sequence length="337" mass="36102">MIHGGRLRAAANRYGIAEPDWLDLSTGIAPWSWPVPPLPAAVWARLPEADDGLIAAAADYYGVPPERLVALPGSQFAIRELPRLFAPCTVAVPAIGYTEHAAAWRAAGHRLMWYADLDALDAMCSELDRAVVLDPNNPTGERAAPERLGRLAAALGPGRLIVDAAFADCSDGLSFDPLDSDAVVLRSVGKFFGLAGMRLGFAFGHAATVDTLRPAVEPWGVAHPARWIGTRALADTDWQRGQRARIDDTETWLRACLTDAFPGRAIATGGLFVTVFFQGEAEAGALHDALARRGVLTRLGDNGHWLRFGLPAETQRERLSCALCDMHAHAGSSGASR</sequence>
<dbReference type="PANTHER" id="PTHR42885">
    <property type="entry name" value="HISTIDINOL-PHOSPHATE AMINOTRANSFERASE-RELATED"/>
    <property type="match status" value="1"/>
</dbReference>
<dbReference type="GO" id="GO:0030170">
    <property type="term" value="F:pyridoxal phosphate binding"/>
    <property type="evidence" value="ECO:0007669"/>
    <property type="project" value="InterPro"/>
</dbReference>
<dbReference type="InterPro" id="IPR015421">
    <property type="entry name" value="PyrdxlP-dep_Trfase_major"/>
</dbReference>
<dbReference type="GO" id="GO:0009236">
    <property type="term" value="P:cobalamin biosynthetic process"/>
    <property type="evidence" value="ECO:0007669"/>
    <property type="project" value="UniProtKB-UniPathway"/>
</dbReference>
<dbReference type="UniPathway" id="UPA00148"/>
<dbReference type="Gene3D" id="3.90.1150.10">
    <property type="entry name" value="Aspartate Aminotransferase, domain 1"/>
    <property type="match status" value="1"/>
</dbReference>
<dbReference type="NCBIfam" id="TIGR01140">
    <property type="entry name" value="L_thr_O3P_dcar"/>
    <property type="match status" value="1"/>
</dbReference>
<evidence type="ECO:0000256" key="2">
    <source>
        <dbReference type="ARBA" id="ARBA00003444"/>
    </source>
</evidence>
<protein>
    <recommendedName>
        <fullName evidence="4">threonine-phosphate decarboxylase</fullName>
        <ecNumber evidence="4">4.1.1.81</ecNumber>
    </recommendedName>
    <alternativeName>
        <fullName evidence="8">L-threonine-O-3-phosphate decarboxylase</fullName>
    </alternativeName>
</protein>
<dbReference type="SUPFAM" id="SSF53383">
    <property type="entry name" value="PLP-dependent transferases"/>
    <property type="match status" value="1"/>
</dbReference>
<comment type="cofactor">
    <cofactor evidence="1">
        <name>pyridoxal 5'-phosphate</name>
        <dbReference type="ChEBI" id="CHEBI:597326"/>
    </cofactor>
</comment>
<comment type="caution">
    <text evidence="11">The sequence shown here is derived from an EMBL/GenBank/DDBJ whole genome shotgun (WGS) entry which is preliminary data.</text>
</comment>
<keyword evidence="7" id="KW-0456">Lyase</keyword>
<reference evidence="11 12" key="1">
    <citation type="submission" date="2013-03" db="EMBL/GenBank/DDBJ databases">
        <title>Salinisphaera hydrothermalis C41B8 Genome Sequencing.</title>
        <authorList>
            <person name="Li C."/>
            <person name="Lai Q."/>
            <person name="Shao Z."/>
        </authorList>
    </citation>
    <scope>NUCLEOTIDE SEQUENCE [LARGE SCALE GENOMIC DNA]</scope>
    <source>
        <strain evidence="11 12">C41B8</strain>
    </source>
</reference>
<evidence type="ECO:0000256" key="8">
    <source>
        <dbReference type="ARBA" id="ARBA00029996"/>
    </source>
</evidence>
<evidence type="ECO:0000256" key="4">
    <source>
        <dbReference type="ARBA" id="ARBA00012285"/>
    </source>
</evidence>
<keyword evidence="12" id="KW-1185">Reference proteome</keyword>
<comment type="function">
    <text evidence="2">Decarboxylates L-threonine-O-3-phosphate to yield (R)-1-amino-2-propanol O-2-phosphate, the precursor for the linkage between the nucleotide loop and the corrin ring in cobalamin.</text>
</comment>
<dbReference type="PROSITE" id="PS00105">
    <property type="entry name" value="AA_TRANSFER_CLASS_1"/>
    <property type="match status" value="1"/>
</dbReference>
<evidence type="ECO:0000313" key="11">
    <source>
        <dbReference type="EMBL" id="KEZ76457.1"/>
    </source>
</evidence>
<dbReference type="EC" id="4.1.1.81" evidence="4"/>
<dbReference type="STRING" id="1304275.C41B8_14855"/>
<evidence type="ECO:0000259" key="10">
    <source>
        <dbReference type="Pfam" id="PF00155"/>
    </source>
</evidence>
<dbReference type="PANTHER" id="PTHR42885:SF1">
    <property type="entry name" value="THREONINE-PHOSPHATE DECARBOXYLASE"/>
    <property type="match status" value="1"/>
</dbReference>
<dbReference type="Proteomes" id="UP000028302">
    <property type="component" value="Unassembled WGS sequence"/>
</dbReference>
<name>A0A084IIC3_SALHC</name>
<dbReference type="InterPro" id="IPR004838">
    <property type="entry name" value="NHTrfase_class1_PyrdxlP-BS"/>
</dbReference>